<comment type="caution">
    <text evidence="1">The sequence shown here is derived from an EMBL/GenBank/DDBJ whole genome shotgun (WGS) entry which is preliminary data.</text>
</comment>
<dbReference type="InterPro" id="IPR012349">
    <property type="entry name" value="Split_barrel_FMN-bd"/>
</dbReference>
<evidence type="ECO:0008006" key="3">
    <source>
        <dbReference type="Google" id="ProtNLM"/>
    </source>
</evidence>
<accession>A0A813GB63</accession>
<protein>
    <recommendedName>
        <fullName evidence="3">Pyridoxamine 5'-phosphate oxidase putative domain-containing protein</fullName>
    </recommendedName>
</protein>
<name>A0A813GB63_POLGL</name>
<dbReference type="AlphaFoldDB" id="A0A813GB63"/>
<reference evidence="1" key="1">
    <citation type="submission" date="2021-02" db="EMBL/GenBank/DDBJ databases">
        <authorList>
            <person name="Dougan E. K."/>
            <person name="Rhodes N."/>
            <person name="Thang M."/>
            <person name="Chan C."/>
        </authorList>
    </citation>
    <scope>NUCLEOTIDE SEQUENCE</scope>
</reference>
<gene>
    <name evidence="1" type="ORF">PGLA1383_LOCUS39806</name>
</gene>
<proteinExistence type="predicted"/>
<sequence>MAENWTEDPKSGLWWNGSQGPYNSDYEKVPQTPGEVLPVLVQMAAGIGVAGLTTMTTMQLPGIDGSVVVPRTRTVSPKHYITADFSEVTVATRACTRKCAEVKANPICTLFWQQQTGKGGWIVATGTARVEDGPATSDPSEQKAKLFLKVARLEVQDYATGIMKDLWAPAVFLWHLVFFG</sequence>
<evidence type="ECO:0000313" key="1">
    <source>
        <dbReference type="EMBL" id="CAE8622357.1"/>
    </source>
</evidence>
<dbReference type="Gene3D" id="2.30.110.10">
    <property type="entry name" value="Electron Transport, Fmn-binding Protein, Chain A"/>
    <property type="match status" value="1"/>
</dbReference>
<evidence type="ECO:0000313" key="2">
    <source>
        <dbReference type="Proteomes" id="UP000654075"/>
    </source>
</evidence>
<dbReference type="SUPFAM" id="SSF50475">
    <property type="entry name" value="FMN-binding split barrel"/>
    <property type="match status" value="1"/>
</dbReference>
<keyword evidence="2" id="KW-1185">Reference proteome</keyword>
<dbReference type="EMBL" id="CAJNNV010027956">
    <property type="protein sequence ID" value="CAE8622357.1"/>
    <property type="molecule type" value="Genomic_DNA"/>
</dbReference>
<organism evidence="1 2">
    <name type="scientific">Polarella glacialis</name>
    <name type="common">Dinoflagellate</name>
    <dbReference type="NCBI Taxonomy" id="89957"/>
    <lineage>
        <taxon>Eukaryota</taxon>
        <taxon>Sar</taxon>
        <taxon>Alveolata</taxon>
        <taxon>Dinophyceae</taxon>
        <taxon>Suessiales</taxon>
        <taxon>Suessiaceae</taxon>
        <taxon>Polarella</taxon>
    </lineage>
</organism>
<dbReference type="Proteomes" id="UP000654075">
    <property type="component" value="Unassembled WGS sequence"/>
</dbReference>